<gene>
    <name evidence="3" type="ORF">GCM10010280_12440</name>
</gene>
<evidence type="ECO:0000313" key="4">
    <source>
        <dbReference type="Proteomes" id="UP000656732"/>
    </source>
</evidence>
<evidence type="ECO:0000313" key="3">
    <source>
        <dbReference type="EMBL" id="GGQ67767.1"/>
    </source>
</evidence>
<proteinExistence type="predicted"/>
<reference evidence="3" key="2">
    <citation type="submission" date="2020-09" db="EMBL/GenBank/DDBJ databases">
        <authorList>
            <person name="Sun Q."/>
            <person name="Ohkuma M."/>
        </authorList>
    </citation>
    <scope>NUCLEOTIDE SEQUENCE</scope>
    <source>
        <strain evidence="3">JCM 4403</strain>
    </source>
</reference>
<dbReference type="SUPFAM" id="SSF54909">
    <property type="entry name" value="Dimeric alpha+beta barrel"/>
    <property type="match status" value="1"/>
</dbReference>
<reference evidence="3" key="1">
    <citation type="journal article" date="2014" name="Int. J. Syst. Evol. Microbiol.">
        <title>Complete genome sequence of Corynebacterium casei LMG S-19264T (=DSM 44701T), isolated from a smear-ripened cheese.</title>
        <authorList>
            <consortium name="US DOE Joint Genome Institute (JGI-PGF)"/>
            <person name="Walter F."/>
            <person name="Albersmeier A."/>
            <person name="Kalinowski J."/>
            <person name="Ruckert C."/>
        </authorList>
    </citation>
    <scope>NUCLEOTIDE SEQUENCE</scope>
    <source>
        <strain evidence="3">JCM 4403</strain>
    </source>
</reference>
<dbReference type="Pfam" id="PF11695">
    <property type="entry name" value="DUF3291"/>
    <property type="match status" value="1"/>
</dbReference>
<dbReference type="Proteomes" id="UP000656732">
    <property type="component" value="Unassembled WGS sequence"/>
</dbReference>
<comment type="caution">
    <text evidence="3">The sequence shown here is derived from an EMBL/GenBank/DDBJ whole genome shotgun (WGS) entry which is preliminary data.</text>
</comment>
<organism evidence="3 4">
    <name type="scientific">Streptomyces pilosus</name>
    <dbReference type="NCBI Taxonomy" id="28893"/>
    <lineage>
        <taxon>Bacteria</taxon>
        <taxon>Bacillati</taxon>
        <taxon>Actinomycetota</taxon>
        <taxon>Actinomycetes</taxon>
        <taxon>Kitasatosporales</taxon>
        <taxon>Streptomycetaceae</taxon>
        <taxon>Streptomyces</taxon>
    </lineage>
</organism>
<evidence type="ECO:0000256" key="1">
    <source>
        <dbReference type="SAM" id="MobiDB-lite"/>
    </source>
</evidence>
<dbReference type="EMBL" id="BMTU01000002">
    <property type="protein sequence ID" value="GGQ67767.1"/>
    <property type="molecule type" value="Genomic_DNA"/>
</dbReference>
<name>A0A918ET54_9ACTN</name>
<dbReference type="AlphaFoldDB" id="A0A918ET54"/>
<sequence length="150" mass="16923">MPVLPWVTPNPARPDTHAYVMASRFEVRSLKDVPRFFLKSLVAWRQVRRAPGALGASLEARPFRKVFHTLSAWESREALYAYARAEPHRSVMTGLRAAMRDSTFTFWEVPVDRLPIDWDDAKRRIDARARDGAAAPEGRDGAPDGHGAAR</sequence>
<dbReference type="InterPro" id="IPR011008">
    <property type="entry name" value="Dimeric_a/b-barrel"/>
</dbReference>
<dbReference type="InterPro" id="IPR021708">
    <property type="entry name" value="DUF3291"/>
</dbReference>
<feature type="region of interest" description="Disordered" evidence="1">
    <location>
        <begin position="128"/>
        <end position="150"/>
    </location>
</feature>
<feature type="domain" description="DUF3291" evidence="2">
    <location>
        <begin position="64"/>
        <end position="134"/>
    </location>
</feature>
<evidence type="ECO:0000259" key="2">
    <source>
        <dbReference type="Pfam" id="PF11695"/>
    </source>
</evidence>
<dbReference type="RefSeq" id="WP_189556242.1">
    <property type="nucleotide sequence ID" value="NZ_BMTU01000002.1"/>
</dbReference>
<accession>A0A918ET54</accession>
<keyword evidence="4" id="KW-1185">Reference proteome</keyword>
<feature type="compositionally biased region" description="Basic and acidic residues" evidence="1">
    <location>
        <begin position="128"/>
        <end position="143"/>
    </location>
</feature>
<protein>
    <recommendedName>
        <fullName evidence="2">DUF3291 domain-containing protein</fullName>
    </recommendedName>
</protein>